<evidence type="ECO:0000313" key="1">
    <source>
        <dbReference type="EMBL" id="PEI85569.1"/>
    </source>
</evidence>
<reference evidence="1" key="1">
    <citation type="submission" date="2017-09" db="EMBL/GenBank/DDBJ databases">
        <title>Large-scale bioinformatics analysis of Bacillus genomes uncovers conserved roles of natural products in bacterial physiology.</title>
        <authorList>
            <consortium name="Agbiome Team Llc"/>
            <person name="Bleich R.M."/>
            <person name="Kirk G.J."/>
            <person name="Santa Maria K.C."/>
            <person name="Allen S.E."/>
            <person name="Farag S."/>
            <person name="Shank E.A."/>
            <person name="Bowers A."/>
        </authorList>
    </citation>
    <scope>NUCLEOTIDE SEQUENCE</scope>
    <source>
        <strain evidence="1">AFS005430</strain>
    </source>
</reference>
<gene>
    <name evidence="1" type="ORF">CN678_15360</name>
</gene>
<name>A0AB73R6D9_9BACI</name>
<comment type="caution">
    <text evidence="1">The sequence shown here is derived from an EMBL/GenBank/DDBJ whole genome shotgun (WGS) entry which is preliminary data.</text>
</comment>
<protein>
    <submittedName>
        <fullName evidence="1">Uncharacterized protein</fullName>
    </submittedName>
</protein>
<organism evidence="1">
    <name type="scientific">Bacillus toyonensis</name>
    <dbReference type="NCBI Taxonomy" id="155322"/>
    <lineage>
        <taxon>Bacteria</taxon>
        <taxon>Bacillati</taxon>
        <taxon>Bacillota</taxon>
        <taxon>Bacilli</taxon>
        <taxon>Bacillales</taxon>
        <taxon>Bacillaceae</taxon>
        <taxon>Bacillus</taxon>
        <taxon>Bacillus cereus group</taxon>
    </lineage>
</organism>
<proteinExistence type="predicted"/>
<dbReference type="Proteomes" id="UP000220969">
    <property type="component" value="Unassembled WGS sequence"/>
</dbReference>
<dbReference type="RefSeq" id="WP_098164579.1">
    <property type="nucleotide sequence ID" value="NZ_NUEH01000034.1"/>
</dbReference>
<dbReference type="EMBL" id="NUEH01000034">
    <property type="protein sequence ID" value="PEI85569.1"/>
    <property type="molecule type" value="Genomic_DNA"/>
</dbReference>
<dbReference type="AlphaFoldDB" id="A0AB73R6D9"/>
<accession>A0AB73R6D9</accession>
<sequence>MGSEPIKQKQPQQKVHTYILKERTDAFKNMPLEETLKWMVKFSCHMASEIDFLKQFESEYTKEVGELLSEETIQRYKGLALSLQLPYTNYKAHADAGTLEMLEQGLLVQSWSSLGSLLESTLQMFLAFYYRFYKDSNWNTWNEESIKQIEEKLMGEFKDSLEQIVKDNAAKGKKGLTNPIKKSFLSKAKYILKQKEKLPSIEKITLSDLLDFYFSEDIIKDGEYTKEDLQKVRDYRNAIHTFQKRIIGTWDEFNDYLKYVILLIIEILYRLPDPNPEVTFPEWYVTGKSQLIMQEKVWFNYHLAVNLDLK</sequence>